<keyword evidence="3" id="KW-1185">Reference proteome</keyword>
<sequence>MDSKPKEKPKDTGELELNELISIFEAEQNESSFQNDQDQFVTRKIKSFKNECKRSASVIQIKGSTINKSKFRYCEKFEYVITQSGEIQTFNQAHNSTFV</sequence>
<dbReference type="Proteomes" id="UP001642409">
    <property type="component" value="Unassembled WGS sequence"/>
</dbReference>
<reference evidence="2 3" key="2">
    <citation type="submission" date="2024-07" db="EMBL/GenBank/DDBJ databases">
        <authorList>
            <person name="Akdeniz Z."/>
        </authorList>
    </citation>
    <scope>NUCLEOTIDE SEQUENCE [LARGE SCALE GENOMIC DNA]</scope>
</reference>
<comment type="caution">
    <text evidence="1">The sequence shown here is derived from an EMBL/GenBank/DDBJ whole genome shotgun (WGS) entry which is preliminary data.</text>
</comment>
<dbReference type="EMBL" id="CATOUU010000906">
    <property type="protein sequence ID" value="CAI9958596.1"/>
    <property type="molecule type" value="Genomic_DNA"/>
</dbReference>
<evidence type="ECO:0000313" key="3">
    <source>
        <dbReference type="Proteomes" id="UP001642409"/>
    </source>
</evidence>
<dbReference type="AlphaFoldDB" id="A0AA86QMP4"/>
<evidence type="ECO:0000313" key="2">
    <source>
        <dbReference type="EMBL" id="CAL6010515.1"/>
    </source>
</evidence>
<evidence type="ECO:0000313" key="1">
    <source>
        <dbReference type="EMBL" id="CAI9958596.1"/>
    </source>
</evidence>
<dbReference type="EMBL" id="CAXDID020000061">
    <property type="protein sequence ID" value="CAL6010515.1"/>
    <property type="molecule type" value="Genomic_DNA"/>
</dbReference>
<organism evidence="1">
    <name type="scientific">Hexamita inflata</name>
    <dbReference type="NCBI Taxonomy" id="28002"/>
    <lineage>
        <taxon>Eukaryota</taxon>
        <taxon>Metamonada</taxon>
        <taxon>Diplomonadida</taxon>
        <taxon>Hexamitidae</taxon>
        <taxon>Hexamitinae</taxon>
        <taxon>Hexamita</taxon>
    </lineage>
</organism>
<proteinExistence type="predicted"/>
<name>A0AA86QMP4_9EUKA</name>
<accession>A0AA86QMP4</accession>
<gene>
    <name evidence="2" type="ORF">HINF_LOCUS22125</name>
    <name evidence="1" type="ORF">HINF_LOCUS46241</name>
</gene>
<protein>
    <submittedName>
        <fullName evidence="2">Hypothetical_protein</fullName>
    </submittedName>
</protein>
<reference evidence="1" key="1">
    <citation type="submission" date="2023-06" db="EMBL/GenBank/DDBJ databases">
        <authorList>
            <person name="Kurt Z."/>
        </authorList>
    </citation>
    <scope>NUCLEOTIDE SEQUENCE</scope>
</reference>